<dbReference type="VEuPathDB" id="FungiDB:EYZ11_012871"/>
<reference evidence="2 3" key="1">
    <citation type="submission" date="2019-08" db="EMBL/GenBank/DDBJ databases">
        <title>The genome sequence of a newly discovered highly antifungal drug resistant Aspergillus species, Aspergillus tanneri NIH 1004.</title>
        <authorList>
            <person name="Mounaud S."/>
            <person name="Singh I."/>
            <person name="Joardar V."/>
            <person name="Pakala S."/>
            <person name="Pakala S."/>
            <person name="Venepally P."/>
            <person name="Chung J.K."/>
            <person name="Losada L."/>
            <person name="Nierman W.C."/>
        </authorList>
    </citation>
    <scope>NUCLEOTIDE SEQUENCE [LARGE SCALE GENOMIC DNA]</scope>
    <source>
        <strain evidence="2 3">NIH1004</strain>
    </source>
</reference>
<feature type="region of interest" description="Disordered" evidence="1">
    <location>
        <begin position="1"/>
        <end position="24"/>
    </location>
</feature>
<dbReference type="Proteomes" id="UP000324241">
    <property type="component" value="Unassembled WGS sequence"/>
</dbReference>
<dbReference type="Pfam" id="PF12520">
    <property type="entry name" value="DUF3723"/>
    <property type="match status" value="1"/>
</dbReference>
<feature type="region of interest" description="Disordered" evidence="1">
    <location>
        <begin position="566"/>
        <end position="610"/>
    </location>
</feature>
<comment type="caution">
    <text evidence="2">The sequence shown here is derived from an EMBL/GenBank/DDBJ whole genome shotgun (WGS) entry which is preliminary data.</text>
</comment>
<dbReference type="PANTHER" id="PTHR45615:SF63">
    <property type="entry name" value="CHROMOSOME UNDETERMINED SCAFFOLD_10, WHOLE GENOME SHOTGUN SEQUENCE"/>
    <property type="match status" value="1"/>
</dbReference>
<gene>
    <name evidence="2" type="ORF">ATNIH1004_011681</name>
</gene>
<dbReference type="GeneID" id="54334382"/>
<dbReference type="RefSeq" id="XP_033420907.1">
    <property type="nucleotide sequence ID" value="XM_033576243.1"/>
</dbReference>
<organism evidence="2 3">
    <name type="scientific">Aspergillus tanneri</name>
    <dbReference type="NCBI Taxonomy" id="1220188"/>
    <lineage>
        <taxon>Eukaryota</taxon>
        <taxon>Fungi</taxon>
        <taxon>Dikarya</taxon>
        <taxon>Ascomycota</taxon>
        <taxon>Pezizomycotina</taxon>
        <taxon>Eurotiomycetes</taxon>
        <taxon>Eurotiomycetidae</taxon>
        <taxon>Eurotiales</taxon>
        <taxon>Aspergillaceae</taxon>
        <taxon>Aspergillus</taxon>
        <taxon>Aspergillus subgen. Circumdati</taxon>
    </lineage>
</organism>
<proteinExistence type="predicted"/>
<accession>A0A5M9M3I1</accession>
<sequence length="1220" mass="138472">MYTRAHTHNATHGRAMSTRPQQQKTCMNPATKNELYRKSYEFYTSHSLRTQRKAYVLDLLDKEHHNLGAAFGRLLAVPALWGENVFCLRILEKLLDGRCDQELIHYLTVIWRFWGWLVTFQKQNDFRECLEQVDDGFDRQSMARIDKDTVRQLEFTIPGLDPRVTKKASSQSFLGFTVEERDRILGKLKAYTDVVPSLATFFYYSTTVFYPCAEALGTFLGQPKEDLRNATRNALVRNRRRRCFIQTNQRGDEVEGEECTTPSTKQVLDLIYRQLWLCAMRHWYAWKRGTEDDKEHAHGELACLAGVLSSNTYPAAQHVDYHATQPTCPPLKRTRGKITEKVLEKYIQGAGLLFLRNVHTSHEAKVPVTAFIVLKHIYLAYLGKVAVPPARRVLSNVPRPRKLGTENISDSWTGTRRRGSFSTHIALDHSPTATMEARAQTFWNVQPGQCAPCPQCSRHIPVAEGAPRSCLQPTMLPERVDDHELHSRISAGHGPSKRVGFSPETLLRQKQDIYRPSEEASYPSLHHSNLPRMVPVGYPTITVAPGPPTQTSPFLLNISITRPIDTRTSSRDSQQIATNQPAHSSVSNQGGSSPESSRVQGLSREPGGSGLETTVKELISKQSQGFHDLIQQLESLQAKRDQNAELYSGVAARNHTLELELARTEERVTTRVNIVEEKMRSIARALEKANTDVSKLHRKDHAAGFQEERLEKTFSLIQPLAAELATVRLESERRQEEIYTAKRQHTKNQEELKALQKQLNEERLVKVKAITRMNDLRADLEQIQGQIDAERATLSGMIAAIKEALTTQKQQFHKEVAEHNVNVQRLQSNLDSALKNIARLVQEQESATQKLTLAETRYKKAEAETETFQSQLTNEIVAKRKAETMVRELETKLSEMQERDGKANEEMSLLIKELDNLQHHLQKLEKSTNPPDNTEGAKSKTVENRTPTPQWAGSPTVRPPLAASRSGQHPAHQPAHLQKQNCQDNTQAPVIHPQTLQKVPPEGEAWKEQWQFVRAMAHSQRERCGTIRHAVAGQVTQLQKLIEWHRCEDSRAREFRSALTSEDAGLELYLSNLRGLDAYAAQQSKSWCENVTPLSAEYRAAYNAAGQFLAHGSALLDEVEKQIAAQKNLLDMAKGKLDIKSQQRLLEIHAMINPRWEQPNENQLKSILTGFQEFVVRQFHWLAGSPTEKYVLALRNSLQQQLNEQTINIRDEIQKLQSGI</sequence>
<dbReference type="EMBL" id="QUQM01000009">
    <property type="protein sequence ID" value="KAA8641545.1"/>
    <property type="molecule type" value="Genomic_DNA"/>
</dbReference>
<evidence type="ECO:0000313" key="2">
    <source>
        <dbReference type="EMBL" id="KAA8641545.1"/>
    </source>
</evidence>
<name>A0A5M9M3I1_9EURO</name>
<evidence type="ECO:0000313" key="3">
    <source>
        <dbReference type="Proteomes" id="UP000324241"/>
    </source>
</evidence>
<dbReference type="PANTHER" id="PTHR45615">
    <property type="entry name" value="MYOSIN HEAVY CHAIN, NON-MUSCLE"/>
    <property type="match status" value="1"/>
</dbReference>
<evidence type="ECO:0000256" key="1">
    <source>
        <dbReference type="SAM" id="MobiDB-lite"/>
    </source>
</evidence>
<feature type="compositionally biased region" description="Polar residues" evidence="1">
    <location>
        <begin position="571"/>
        <end position="600"/>
    </location>
</feature>
<feature type="compositionally biased region" description="Basic residues" evidence="1">
    <location>
        <begin position="1"/>
        <end position="11"/>
    </location>
</feature>
<dbReference type="InterPro" id="IPR022198">
    <property type="entry name" value="DUF3723"/>
</dbReference>
<protein>
    <submittedName>
        <fullName evidence="2">Uncharacterized protein</fullName>
    </submittedName>
</protein>
<dbReference type="AlphaFoldDB" id="A0A5M9M3I1"/>
<feature type="region of interest" description="Disordered" evidence="1">
    <location>
        <begin position="923"/>
        <end position="982"/>
    </location>
</feature>
<feature type="compositionally biased region" description="Polar residues" evidence="1">
    <location>
        <begin position="944"/>
        <end position="953"/>
    </location>
</feature>